<comment type="caution">
    <text evidence="1">The sequence shown here is derived from an EMBL/GenBank/DDBJ whole genome shotgun (WGS) entry which is preliminary data.</text>
</comment>
<evidence type="ECO:0000313" key="2">
    <source>
        <dbReference type="Proteomes" id="UP000050474"/>
    </source>
</evidence>
<evidence type="ECO:0008006" key="3">
    <source>
        <dbReference type="Google" id="ProtNLM"/>
    </source>
</evidence>
<dbReference type="STRING" id="129140.ALO44_100828"/>
<proteinExistence type="predicted"/>
<dbReference type="PATRIC" id="fig|129140.3.peg.689"/>
<dbReference type="EMBL" id="LJRM01000029">
    <property type="protein sequence ID" value="KPY89217.1"/>
    <property type="molecule type" value="Genomic_DNA"/>
</dbReference>
<sequence length="524" mass="57728">MTYLHSPRFSPHHSGIPNVHVADKVELILAKHGPQLSTDVAQKLAAIHGMSSDAARQAISRSFTTVRRLKGIVFPHRARFLYLDTHYGMKMFSERLLEALKASNHHCYSGLLALTQRGGILPLEHFKTACGAPKLQKKQVSADRLIENLLAANLARSVDVDGVGECIALGTLRDDDIDVPALKARLVAESLALSAVKEWARNLGVGGYNQVLIRGEADDAPNAGPNYWDLAAPCYLFPLLGKSTEQNKIKPGSFVCDIYLGGKLSEASIETFIKKCMNVRGFAKVSPMLQMFVADSYSSEAMKRIKANGAIAATIDTALGTEVAQALKQLTQTLTSTAQSAREPEKLDRLFKALLKIEGAASTLRGCLFEYVGAEIAREFYNPTDITLNRKVVSQVTGAGAEIDVLVRVSRKSLVFIECKGHRPNGTVDHAEVEKWLNKRLPTLRDFVKGHSEYKQCELSFELWTNASLTEASKALITSKQALTDKYRLAYKEGLELLSIAEQSHNKSLIATYKQHFRNHPLNT</sequence>
<evidence type="ECO:0000313" key="1">
    <source>
        <dbReference type="EMBL" id="KPY89217.1"/>
    </source>
</evidence>
<dbReference type="AlphaFoldDB" id="A0A0Q0CW05"/>
<reference evidence="1 2" key="1">
    <citation type="submission" date="2015-09" db="EMBL/GenBank/DDBJ databases">
        <title>Genome announcement of multiple Pseudomonas syringae strains.</title>
        <authorList>
            <person name="Thakur S."/>
            <person name="Wang P.W."/>
            <person name="Gong Y."/>
            <person name="Weir B.S."/>
            <person name="Guttman D.S."/>
        </authorList>
    </citation>
    <scope>NUCLEOTIDE SEQUENCE [LARGE SCALE GENOMIC DNA]</scope>
    <source>
        <strain evidence="1 2">ICMP4091</strain>
    </source>
</reference>
<protein>
    <recommendedName>
        <fullName evidence="3">NERD domain-containing protein</fullName>
    </recommendedName>
</protein>
<organism evidence="1 2">
    <name type="scientific">Pseudomonas syringae pv. tagetis</name>
    <dbReference type="NCBI Taxonomy" id="129140"/>
    <lineage>
        <taxon>Bacteria</taxon>
        <taxon>Pseudomonadati</taxon>
        <taxon>Pseudomonadota</taxon>
        <taxon>Gammaproteobacteria</taxon>
        <taxon>Pseudomonadales</taxon>
        <taxon>Pseudomonadaceae</taxon>
        <taxon>Pseudomonas</taxon>
    </lineage>
</organism>
<accession>A0A0Q0CW05</accession>
<name>A0A0Q0CW05_9PSED</name>
<gene>
    <name evidence="1" type="ORF">ALO44_100828</name>
</gene>
<dbReference type="Proteomes" id="UP000050474">
    <property type="component" value="Unassembled WGS sequence"/>
</dbReference>